<keyword evidence="8" id="KW-0723">Serine/threonine-protein kinase</keyword>
<dbReference type="GO" id="GO:0004674">
    <property type="term" value="F:protein serine/threonine kinase activity"/>
    <property type="evidence" value="ECO:0007669"/>
    <property type="project" value="UniProtKB-KW"/>
</dbReference>
<dbReference type="RefSeq" id="WP_053235448.1">
    <property type="nucleotide sequence ID" value="NZ_CP011125.1"/>
</dbReference>
<keyword evidence="9" id="KW-1185">Reference proteome</keyword>
<evidence type="ECO:0000256" key="4">
    <source>
        <dbReference type="ARBA" id="ARBA00022840"/>
    </source>
</evidence>
<dbReference type="SUPFAM" id="SSF56112">
    <property type="entry name" value="Protein kinase-like (PK-like)"/>
    <property type="match status" value="1"/>
</dbReference>
<dbReference type="Proteomes" id="UP000034883">
    <property type="component" value="Chromosome"/>
</dbReference>
<keyword evidence="6" id="KW-0472">Membrane</keyword>
<feature type="region of interest" description="Disordered" evidence="5">
    <location>
        <begin position="364"/>
        <end position="396"/>
    </location>
</feature>
<feature type="compositionally biased region" description="Basic and acidic residues" evidence="5">
    <location>
        <begin position="373"/>
        <end position="382"/>
    </location>
</feature>
<proteinExistence type="predicted"/>
<dbReference type="OrthoDB" id="9801841at2"/>
<feature type="domain" description="Protein kinase" evidence="7">
    <location>
        <begin position="44"/>
        <end position="317"/>
    </location>
</feature>
<evidence type="ECO:0000256" key="1">
    <source>
        <dbReference type="ARBA" id="ARBA00022679"/>
    </source>
</evidence>
<keyword evidence="2" id="KW-0547">Nucleotide-binding</keyword>
<dbReference type="PANTHER" id="PTHR43289">
    <property type="entry name" value="MITOGEN-ACTIVATED PROTEIN KINASE KINASE KINASE 20-RELATED"/>
    <property type="match status" value="1"/>
</dbReference>
<dbReference type="PROSITE" id="PS00109">
    <property type="entry name" value="PROTEIN_KINASE_TYR"/>
    <property type="match status" value="1"/>
</dbReference>
<dbReference type="InterPro" id="IPR011009">
    <property type="entry name" value="Kinase-like_dom_sf"/>
</dbReference>
<dbReference type="PROSITE" id="PS50011">
    <property type="entry name" value="PROTEIN_KINASE_DOM"/>
    <property type="match status" value="1"/>
</dbReference>
<dbReference type="KEGG" id="samy:DB32_005438"/>
<dbReference type="CDD" id="cd14014">
    <property type="entry name" value="STKc_PknB_like"/>
    <property type="match status" value="1"/>
</dbReference>
<dbReference type="EMBL" id="CP011125">
    <property type="protein sequence ID" value="AKF08289.1"/>
    <property type="molecule type" value="Genomic_DNA"/>
</dbReference>
<sequence>MSAGEDGAEGWGDDGEYGRTTIGTDMFGTQEVPDYPAIARLGGFEILGRIARGGMAELYLARSRQGDGTVRHVVVKRVLTEMQHDAEMVRMFVEEGRIARRLFHPNVCHVYECGEDQGLTYMALEWVHGVSLRDVIRRSQQHGGLPVPIAVHVIAKIAAALEYVHHARGIDGKPLAIIHQDVSPHNVMLGWKGDVKLLDFGIAKTSAQAQIASNHPQGKYEYMSPEQLCGAPIDARSDIFALGVCLHEALCGRSLHGRESLPMIMSAVVEEPAPSIRSVRPELPEALEHIVAKALAKRPEDRYQSAAEMQRALEAWLDRAGQNVSEARVALIIGGMFDAEDKAPLRPGAANITGTLPAILSGEIELPRSSSDPPRERHREPSLSDSATRTLVDEDDEKPERSVSIAVIGAAIGIALVILITAWIVLAVR</sequence>
<evidence type="ECO:0000313" key="9">
    <source>
        <dbReference type="Proteomes" id="UP000034883"/>
    </source>
</evidence>
<keyword evidence="6" id="KW-0812">Transmembrane</keyword>
<evidence type="ECO:0000259" key="7">
    <source>
        <dbReference type="PROSITE" id="PS50011"/>
    </source>
</evidence>
<evidence type="ECO:0000256" key="5">
    <source>
        <dbReference type="SAM" id="MobiDB-lite"/>
    </source>
</evidence>
<dbReference type="InterPro" id="IPR000719">
    <property type="entry name" value="Prot_kinase_dom"/>
</dbReference>
<keyword evidence="3 8" id="KW-0418">Kinase</keyword>
<keyword evidence="6" id="KW-1133">Transmembrane helix</keyword>
<name>A0A0F6SG92_9BACT</name>
<dbReference type="InterPro" id="IPR008266">
    <property type="entry name" value="Tyr_kinase_AS"/>
</dbReference>
<keyword evidence="1" id="KW-0808">Transferase</keyword>
<reference evidence="8 9" key="1">
    <citation type="submission" date="2015-03" db="EMBL/GenBank/DDBJ databases">
        <title>Genome assembly of Sandaracinus amylolyticus DSM 53668.</title>
        <authorList>
            <person name="Sharma G."/>
            <person name="Subramanian S."/>
        </authorList>
    </citation>
    <scope>NUCLEOTIDE SEQUENCE [LARGE SCALE GENOMIC DNA]</scope>
    <source>
        <strain evidence="8 9">DSM 53668</strain>
    </source>
</reference>
<dbReference type="PANTHER" id="PTHR43289:SF6">
    <property type="entry name" value="SERINE_THREONINE-PROTEIN KINASE NEKL-3"/>
    <property type="match status" value="1"/>
</dbReference>
<feature type="transmembrane region" description="Helical" evidence="6">
    <location>
        <begin position="405"/>
        <end position="428"/>
    </location>
</feature>
<dbReference type="Pfam" id="PF00069">
    <property type="entry name" value="Pkinase"/>
    <property type="match status" value="1"/>
</dbReference>
<dbReference type="Gene3D" id="3.30.200.20">
    <property type="entry name" value="Phosphorylase Kinase, domain 1"/>
    <property type="match status" value="1"/>
</dbReference>
<keyword evidence="4" id="KW-0067">ATP-binding</keyword>
<dbReference type="Gene3D" id="1.10.510.10">
    <property type="entry name" value="Transferase(Phosphotransferase) domain 1"/>
    <property type="match status" value="1"/>
</dbReference>
<gene>
    <name evidence="8" type="ORF">DB32_005438</name>
</gene>
<organism evidence="8 9">
    <name type="scientific">Sandaracinus amylolyticus</name>
    <dbReference type="NCBI Taxonomy" id="927083"/>
    <lineage>
        <taxon>Bacteria</taxon>
        <taxon>Pseudomonadati</taxon>
        <taxon>Myxococcota</taxon>
        <taxon>Polyangia</taxon>
        <taxon>Polyangiales</taxon>
        <taxon>Sandaracinaceae</taxon>
        <taxon>Sandaracinus</taxon>
    </lineage>
</organism>
<dbReference type="STRING" id="927083.DB32_005438"/>
<evidence type="ECO:0000313" key="8">
    <source>
        <dbReference type="EMBL" id="AKF08289.1"/>
    </source>
</evidence>
<accession>A0A0F6SG92</accession>
<dbReference type="AlphaFoldDB" id="A0A0F6SG92"/>
<evidence type="ECO:0000256" key="2">
    <source>
        <dbReference type="ARBA" id="ARBA00022741"/>
    </source>
</evidence>
<evidence type="ECO:0000256" key="6">
    <source>
        <dbReference type="SAM" id="Phobius"/>
    </source>
</evidence>
<protein>
    <submittedName>
        <fullName evidence="8">Serine/threonine protein kinase</fullName>
    </submittedName>
</protein>
<dbReference type="GO" id="GO:0005524">
    <property type="term" value="F:ATP binding"/>
    <property type="evidence" value="ECO:0007669"/>
    <property type="project" value="UniProtKB-KW"/>
</dbReference>
<evidence type="ECO:0000256" key="3">
    <source>
        <dbReference type="ARBA" id="ARBA00022777"/>
    </source>
</evidence>